<name>A0ABQ8VUY3_9AGAR</name>
<protein>
    <recommendedName>
        <fullName evidence="1">F-box domain-containing protein</fullName>
    </recommendedName>
</protein>
<dbReference type="InterPro" id="IPR036047">
    <property type="entry name" value="F-box-like_dom_sf"/>
</dbReference>
<dbReference type="EMBL" id="JANVFT010000007">
    <property type="protein sequence ID" value="KAJ4500177.1"/>
    <property type="molecule type" value="Genomic_DNA"/>
</dbReference>
<feature type="domain" description="F-box" evidence="1">
    <location>
        <begin position="6"/>
        <end position="43"/>
    </location>
</feature>
<evidence type="ECO:0000313" key="2">
    <source>
        <dbReference type="EMBL" id="KAJ4500177.1"/>
    </source>
</evidence>
<gene>
    <name evidence="2" type="ORF">C8R41DRAFT_914670</name>
</gene>
<dbReference type="Pfam" id="PF12937">
    <property type="entry name" value="F-box-like"/>
    <property type="match status" value="1"/>
</dbReference>
<accession>A0ABQ8VUY3</accession>
<reference evidence="2" key="1">
    <citation type="submission" date="2022-08" db="EMBL/GenBank/DDBJ databases">
        <title>A Global Phylogenomic Analysis of the Shiitake Genus Lentinula.</title>
        <authorList>
            <consortium name="DOE Joint Genome Institute"/>
            <person name="Sierra-Patev S."/>
            <person name="Min B."/>
            <person name="Naranjo-Ortiz M."/>
            <person name="Looney B."/>
            <person name="Konkel Z."/>
            <person name="Slot J.C."/>
            <person name="Sakamoto Y."/>
            <person name="Steenwyk J.L."/>
            <person name="Rokas A."/>
            <person name="Carro J."/>
            <person name="Camarero S."/>
            <person name="Ferreira P."/>
            <person name="Molpeceres G."/>
            <person name="Ruiz-Duenas F.J."/>
            <person name="Serrano A."/>
            <person name="Henrissat B."/>
            <person name="Drula E."/>
            <person name="Hughes K.W."/>
            <person name="Mata J.L."/>
            <person name="Ishikawa N.K."/>
            <person name="Vargas-Isla R."/>
            <person name="Ushijima S."/>
            <person name="Smith C.A."/>
            <person name="Ahrendt S."/>
            <person name="Andreopoulos W."/>
            <person name="He G."/>
            <person name="Labutti K."/>
            <person name="Lipzen A."/>
            <person name="Ng V."/>
            <person name="Riley R."/>
            <person name="Sandor L."/>
            <person name="Barry K."/>
            <person name="Martinez A.T."/>
            <person name="Xiao Y."/>
            <person name="Gibbons J.G."/>
            <person name="Terashima K."/>
            <person name="Grigoriev I.V."/>
            <person name="Hibbett D.S."/>
        </authorList>
    </citation>
    <scope>NUCLEOTIDE SEQUENCE</scope>
    <source>
        <strain evidence="2">RHP3577 ss4</strain>
    </source>
</reference>
<comment type="caution">
    <text evidence="2">The sequence shown here is derived from an EMBL/GenBank/DDBJ whole genome shotgun (WGS) entry which is preliminary data.</text>
</comment>
<evidence type="ECO:0000313" key="3">
    <source>
        <dbReference type="Proteomes" id="UP001150217"/>
    </source>
</evidence>
<evidence type="ECO:0000259" key="1">
    <source>
        <dbReference type="Pfam" id="PF12937"/>
    </source>
</evidence>
<keyword evidence="3" id="KW-1185">Reference proteome</keyword>
<organism evidence="2 3">
    <name type="scientific">Lentinula lateritia</name>
    <dbReference type="NCBI Taxonomy" id="40482"/>
    <lineage>
        <taxon>Eukaryota</taxon>
        <taxon>Fungi</taxon>
        <taxon>Dikarya</taxon>
        <taxon>Basidiomycota</taxon>
        <taxon>Agaricomycotina</taxon>
        <taxon>Agaricomycetes</taxon>
        <taxon>Agaricomycetidae</taxon>
        <taxon>Agaricales</taxon>
        <taxon>Marasmiineae</taxon>
        <taxon>Omphalotaceae</taxon>
        <taxon>Lentinula</taxon>
    </lineage>
</organism>
<sequence length="567" mass="63374">MEPPAIPVEILNAIFDFLSDSTSDLKTCSLVSPAWHAAAAKILFSELHLLCSLDHPNPPALPQSKRRFDLAYGIFPVYRKKWLMEDTDAHCICSDNQDRTIQSFCSNGISSMVNITSNVARLKLMFCRSGDGPLEPVSNGPHSLQLYPDSTISTLLQLIDELSFVHLRFLTIDSAPQVLYFMICEPFSGVLSSAPSLEEIKFTSFESMQNSDIKRLLNKHTFSCTRFPRLRRIVFQGLFGTNTSGPYGPRMSCALELARTDSITLHNASASFVSVGVSYSSYQDSLTEPDGFSRFEIPGWCCFSGLCKNLPESKSLVDVMSLGSGFKDWSLPTIGIILGAFQSDTLGLFARTLDVKVSSDVNDPSGTKLFAYITQTYPRISSLNLFFSSIVEMRLALLHNTEQGSDHPLLERITIIQQLLLLSELSSLKLTLYDNAAFMTVLAFHIVHSQNQSLTVMSDLRPDTHIIQHQLEIISAMDSWFLDLALLSISRSRSLYGPLSSSLQEVVLVIDMHDTNSVWDLYHRTHSSDFDFQAASTLDPRFIERELEIMFPRVRAASPNFLTVQIL</sequence>
<dbReference type="SUPFAM" id="SSF81383">
    <property type="entry name" value="F-box domain"/>
    <property type="match status" value="1"/>
</dbReference>
<dbReference type="Proteomes" id="UP001150217">
    <property type="component" value="Unassembled WGS sequence"/>
</dbReference>
<proteinExistence type="predicted"/>
<dbReference type="InterPro" id="IPR001810">
    <property type="entry name" value="F-box_dom"/>
</dbReference>